<proteinExistence type="inferred from homology"/>
<evidence type="ECO:0000259" key="3">
    <source>
        <dbReference type="Pfam" id="PF01814"/>
    </source>
</evidence>
<organism evidence="4 5">
    <name type="scientific">Actinomadura adrarensis</name>
    <dbReference type="NCBI Taxonomy" id="1819600"/>
    <lineage>
        <taxon>Bacteria</taxon>
        <taxon>Bacillati</taxon>
        <taxon>Actinomycetota</taxon>
        <taxon>Actinomycetes</taxon>
        <taxon>Streptosporangiales</taxon>
        <taxon>Thermomonosporaceae</taxon>
        <taxon>Actinomadura</taxon>
    </lineage>
</organism>
<comment type="catalytic activity">
    <reaction evidence="2">
        <text>oxidized coenzyme F420-(gamma-L-Glu)(n) + a quinol + H(+) = reduced coenzyme F420-(gamma-L-Glu)(n) + a quinone</text>
        <dbReference type="Rhea" id="RHEA:39663"/>
        <dbReference type="Rhea" id="RHEA-COMP:12939"/>
        <dbReference type="Rhea" id="RHEA-COMP:14378"/>
        <dbReference type="ChEBI" id="CHEBI:15378"/>
        <dbReference type="ChEBI" id="CHEBI:24646"/>
        <dbReference type="ChEBI" id="CHEBI:132124"/>
        <dbReference type="ChEBI" id="CHEBI:133980"/>
        <dbReference type="ChEBI" id="CHEBI:139511"/>
    </reaction>
</comment>
<dbReference type="Proteomes" id="UP001597083">
    <property type="component" value="Unassembled WGS sequence"/>
</dbReference>
<evidence type="ECO:0000256" key="1">
    <source>
        <dbReference type="ARBA" id="ARBA00008710"/>
    </source>
</evidence>
<sequence length="245" mass="27106">PSNPAWHANLIADNRVTVEIGDGDGGVQTYEATAMELHGEERDAKYAEQVARDPGFGEYEKMTDREIPVVALYQAADDQLLGIGDVLLNAHRVLRQDLASLRSEVDAYLADGQNTEQGGENSEQSKPELAEQIRAHCVAFCGALHGHHEGEENQGFPPLERIHPELKPVLDRLRREHTVVAEMRQELQALLDDIDAADPAHVRAELERVHTQLEAHYAYEEKELLDKLNAITAADWGGPRGDGDA</sequence>
<evidence type="ECO:0000313" key="4">
    <source>
        <dbReference type="EMBL" id="MFD0853953.1"/>
    </source>
</evidence>
<dbReference type="Gene3D" id="2.30.110.10">
    <property type="entry name" value="Electron Transport, Fmn-binding Protein, Chain A"/>
    <property type="match status" value="1"/>
</dbReference>
<evidence type="ECO:0000256" key="2">
    <source>
        <dbReference type="ARBA" id="ARBA00049106"/>
    </source>
</evidence>
<dbReference type="InterPro" id="IPR004378">
    <property type="entry name" value="F420H2_quin_Rdtase"/>
</dbReference>
<comment type="caution">
    <text evidence="4">The sequence shown here is derived from an EMBL/GenBank/DDBJ whole genome shotgun (WGS) entry which is preliminary data.</text>
</comment>
<dbReference type="PANTHER" id="PTHR39428:SF1">
    <property type="entry name" value="F420H(2)-DEPENDENT QUINONE REDUCTASE RV1261C"/>
    <property type="match status" value="1"/>
</dbReference>
<gene>
    <name evidence="4" type="ORF">ACFQ07_17075</name>
</gene>
<feature type="domain" description="Hemerythrin-like" evidence="3">
    <location>
        <begin position="85"/>
        <end position="228"/>
    </location>
</feature>
<feature type="non-terminal residue" evidence="4">
    <location>
        <position position="1"/>
    </location>
</feature>
<dbReference type="Pfam" id="PF04075">
    <property type="entry name" value="F420H2_quin_red"/>
    <property type="match status" value="1"/>
</dbReference>
<evidence type="ECO:0000313" key="5">
    <source>
        <dbReference type="Proteomes" id="UP001597083"/>
    </source>
</evidence>
<dbReference type="Pfam" id="PF01814">
    <property type="entry name" value="Hemerythrin"/>
    <property type="match status" value="1"/>
</dbReference>
<protein>
    <submittedName>
        <fullName evidence="4">Nitroreductase/quinone reductase family protein</fullName>
    </submittedName>
</protein>
<dbReference type="EMBL" id="JBHTIR010002579">
    <property type="protein sequence ID" value="MFD0853953.1"/>
    <property type="molecule type" value="Genomic_DNA"/>
</dbReference>
<accession>A0ABW3CJM5</accession>
<dbReference type="PANTHER" id="PTHR39428">
    <property type="entry name" value="F420H(2)-DEPENDENT QUINONE REDUCTASE RV1261C"/>
    <property type="match status" value="1"/>
</dbReference>
<dbReference type="InterPro" id="IPR012349">
    <property type="entry name" value="Split_barrel_FMN-bd"/>
</dbReference>
<dbReference type="Gene3D" id="1.20.120.520">
    <property type="entry name" value="nmb1532 protein domain like"/>
    <property type="match status" value="1"/>
</dbReference>
<name>A0ABW3CJM5_9ACTN</name>
<dbReference type="InterPro" id="IPR012312">
    <property type="entry name" value="Hemerythrin-like"/>
</dbReference>
<comment type="similarity">
    <text evidence="1">Belongs to the F420H(2)-dependent quinone reductase family.</text>
</comment>
<keyword evidence="5" id="KW-1185">Reference proteome</keyword>
<reference evidence="5" key="1">
    <citation type="journal article" date="2019" name="Int. J. Syst. Evol. Microbiol.">
        <title>The Global Catalogue of Microorganisms (GCM) 10K type strain sequencing project: providing services to taxonomists for standard genome sequencing and annotation.</title>
        <authorList>
            <consortium name="The Broad Institute Genomics Platform"/>
            <consortium name="The Broad Institute Genome Sequencing Center for Infectious Disease"/>
            <person name="Wu L."/>
            <person name="Ma J."/>
        </authorList>
    </citation>
    <scope>NUCLEOTIDE SEQUENCE [LARGE SCALE GENOMIC DNA]</scope>
    <source>
        <strain evidence="5">JCM 31696</strain>
    </source>
</reference>